<evidence type="ECO:0000313" key="7">
    <source>
        <dbReference type="Proteomes" id="UP000184040"/>
    </source>
</evidence>
<dbReference type="Pfam" id="PF01381">
    <property type="entry name" value="HTH_3"/>
    <property type="match status" value="1"/>
</dbReference>
<evidence type="ECO:0000313" key="6">
    <source>
        <dbReference type="EMBL" id="SHJ04870.1"/>
    </source>
</evidence>
<dbReference type="PANTHER" id="PTHR40661:SF3">
    <property type="entry name" value="FELS-1 PROPHAGE TRANSCRIPTIONAL REGULATOR"/>
    <property type="match status" value="1"/>
</dbReference>
<dbReference type="SMART" id="SM00530">
    <property type="entry name" value="HTH_XRE"/>
    <property type="match status" value="1"/>
</dbReference>
<keyword evidence="2" id="KW-0238">DNA-binding</keyword>
<sequence>MTDDLVDTQHDWYSNDTATFGDRLADARQAASLSQNELAHRIGVRIGTLEKWENDMSEPRANQLQTISGLLNVSLRWLMTGEGDGLAAPSEPSPLSDDMTQLLNEMRQLQRAMVQQADTLGRLQKRLRRMQETAQ</sequence>
<gene>
    <name evidence="6" type="ORF">SAMN04488012_104197</name>
</gene>
<dbReference type="InterPro" id="IPR010982">
    <property type="entry name" value="Lambda_DNA-bd_dom_sf"/>
</dbReference>
<dbReference type="Proteomes" id="UP000184040">
    <property type="component" value="Unassembled WGS sequence"/>
</dbReference>
<dbReference type="RefSeq" id="WP_073128271.1">
    <property type="nucleotide sequence ID" value="NZ_FQZA01000004.1"/>
</dbReference>
<dbReference type="STRING" id="313368.SAMN04488012_104197"/>
<keyword evidence="3" id="KW-0804">Transcription</keyword>
<accession>A0A1M6G4P6</accession>
<evidence type="ECO:0000256" key="2">
    <source>
        <dbReference type="ARBA" id="ARBA00023125"/>
    </source>
</evidence>
<reference evidence="6 7" key="1">
    <citation type="submission" date="2016-11" db="EMBL/GenBank/DDBJ databases">
        <authorList>
            <person name="Jaros S."/>
            <person name="Januszkiewicz K."/>
            <person name="Wedrychowicz H."/>
        </authorList>
    </citation>
    <scope>NUCLEOTIDE SEQUENCE [LARGE SCALE GENOMIC DNA]</scope>
    <source>
        <strain evidence="6 7">DSM 26892</strain>
    </source>
</reference>
<protein>
    <submittedName>
        <fullName evidence="6">Helix-turn-helix</fullName>
    </submittedName>
</protein>
<dbReference type="CDD" id="cd00093">
    <property type="entry name" value="HTH_XRE"/>
    <property type="match status" value="1"/>
</dbReference>
<evidence type="ECO:0000259" key="5">
    <source>
        <dbReference type="PROSITE" id="PS50943"/>
    </source>
</evidence>
<evidence type="ECO:0000256" key="3">
    <source>
        <dbReference type="ARBA" id="ARBA00023163"/>
    </source>
</evidence>
<organism evidence="6 7">
    <name type="scientific">Palleronia salina</name>
    <dbReference type="NCBI Taxonomy" id="313368"/>
    <lineage>
        <taxon>Bacteria</taxon>
        <taxon>Pseudomonadati</taxon>
        <taxon>Pseudomonadota</taxon>
        <taxon>Alphaproteobacteria</taxon>
        <taxon>Rhodobacterales</taxon>
        <taxon>Roseobacteraceae</taxon>
        <taxon>Palleronia</taxon>
    </lineage>
</organism>
<keyword evidence="7" id="KW-1185">Reference proteome</keyword>
<name>A0A1M6G4P6_9RHOB</name>
<dbReference type="Gene3D" id="1.10.260.40">
    <property type="entry name" value="lambda repressor-like DNA-binding domains"/>
    <property type="match status" value="1"/>
</dbReference>
<dbReference type="PROSITE" id="PS50943">
    <property type="entry name" value="HTH_CROC1"/>
    <property type="match status" value="1"/>
</dbReference>
<evidence type="ECO:0000256" key="1">
    <source>
        <dbReference type="ARBA" id="ARBA00023015"/>
    </source>
</evidence>
<proteinExistence type="predicted"/>
<keyword evidence="1" id="KW-0805">Transcription regulation</keyword>
<dbReference type="EMBL" id="FQZA01000004">
    <property type="protein sequence ID" value="SHJ04870.1"/>
    <property type="molecule type" value="Genomic_DNA"/>
</dbReference>
<dbReference type="SUPFAM" id="SSF47413">
    <property type="entry name" value="lambda repressor-like DNA-binding domains"/>
    <property type="match status" value="1"/>
</dbReference>
<keyword evidence="4" id="KW-0175">Coiled coil</keyword>
<dbReference type="AlphaFoldDB" id="A0A1M6G4P6"/>
<dbReference type="InterPro" id="IPR001387">
    <property type="entry name" value="Cro/C1-type_HTH"/>
</dbReference>
<dbReference type="GO" id="GO:0003677">
    <property type="term" value="F:DNA binding"/>
    <property type="evidence" value="ECO:0007669"/>
    <property type="project" value="UniProtKB-KW"/>
</dbReference>
<feature type="coiled-coil region" evidence="4">
    <location>
        <begin position="99"/>
        <end position="133"/>
    </location>
</feature>
<dbReference type="PANTHER" id="PTHR40661">
    <property type="match status" value="1"/>
</dbReference>
<feature type="domain" description="HTH cro/C1-type" evidence="5">
    <location>
        <begin position="24"/>
        <end position="78"/>
    </location>
</feature>
<evidence type="ECO:0000256" key="4">
    <source>
        <dbReference type="SAM" id="Coils"/>
    </source>
</evidence>